<evidence type="ECO:0000313" key="2">
    <source>
        <dbReference type="EMBL" id="AJF14574.1"/>
    </source>
</evidence>
<evidence type="ECO:0000256" key="1">
    <source>
        <dbReference type="SAM" id="MobiDB-lite"/>
    </source>
</evidence>
<feature type="region of interest" description="Disordered" evidence="1">
    <location>
        <begin position="87"/>
        <end position="117"/>
    </location>
</feature>
<gene>
    <name evidence="2" type="primary">pncA</name>
</gene>
<proteinExistence type="predicted"/>
<accession>A0A0B5G5X4</accession>
<dbReference type="EMBL" id="KP337641">
    <property type="protein sequence ID" value="AJF14574.1"/>
    <property type="molecule type" value="Genomic_DNA"/>
</dbReference>
<dbReference type="Gene3D" id="3.40.50.850">
    <property type="entry name" value="Isochorismatase-like"/>
    <property type="match status" value="1"/>
</dbReference>
<organism evidence="2">
    <name type="scientific">Mycobacterium tuberculosis</name>
    <dbReference type="NCBI Taxonomy" id="1773"/>
    <lineage>
        <taxon>Bacteria</taxon>
        <taxon>Bacillati</taxon>
        <taxon>Actinomycetota</taxon>
        <taxon>Actinomycetes</taxon>
        <taxon>Mycobacteriales</taxon>
        <taxon>Mycobacteriaceae</taxon>
        <taxon>Mycobacterium</taxon>
        <taxon>Mycobacterium tuberculosis complex</taxon>
    </lineage>
</organism>
<reference evidence="2" key="1">
    <citation type="submission" date="2015-01" db="EMBL/GenBank/DDBJ databases">
        <title>Phenotypic and Genotypic Characterization of Pyrazinamide Resistance among Multidrug-resistant Tuberculosis isolates in Zhejiang, China.</title>
        <authorList>
            <person name="Xia Q."/>
            <person name="Zhao L."/>
            <person name="Fan Y."/>
            <person name="Chen Y."/>
            <person name="Wu B."/>
            <person name="Liu Z."/>
            <person name="Pan A."/>
            <person name="Zhu M."/>
        </authorList>
    </citation>
    <scope>NUCLEOTIDE SEQUENCE</scope>
    <source>
        <strain evidence="2">6909</strain>
    </source>
</reference>
<feature type="compositionally biased region" description="Basic and acidic residues" evidence="1">
    <location>
        <begin position="105"/>
        <end position="117"/>
    </location>
</feature>
<dbReference type="InterPro" id="IPR036380">
    <property type="entry name" value="Isochorismatase-like_sf"/>
</dbReference>
<dbReference type="AlphaFoldDB" id="A0A0B5G5X4"/>
<dbReference type="SUPFAM" id="SSF52499">
    <property type="entry name" value="Isochorismatase-like hydrolases"/>
    <property type="match status" value="1"/>
</dbReference>
<protein>
    <submittedName>
        <fullName evidence="2">PncA</fullName>
    </submittedName>
</protein>
<sequence>MRALIIVDVQNDFCEGGSLAVTGGAARWPAPSATTWPKRRTTITSWQPRTSTSTRVTTSPAHRTIPRRGHRIASAVLPARTSIPVWTRRQSRRCSTRVPTPERTAASKESTRTARHC</sequence>
<name>A0A0B5G5X4_MYCTX</name>